<comment type="caution">
    <text evidence="1">The sequence shown here is derived from an EMBL/GenBank/DDBJ whole genome shotgun (WGS) entry which is preliminary data.</text>
</comment>
<reference evidence="1 2" key="1">
    <citation type="submission" date="2016-01" db="EMBL/GenBank/DDBJ databases">
        <title>Streptomyces amritsarensis strain MTCC 11845 genome sequencing and assembly.</title>
        <authorList>
            <person name="Sharma D."/>
            <person name="Nair G.R."/>
            <person name="Kaur G."/>
            <person name="Manhas R.K."/>
            <person name="Mayilraj S."/>
        </authorList>
    </citation>
    <scope>NUCLEOTIDE SEQUENCE [LARGE SCALE GENOMIC DNA]</scope>
    <source>
        <strain evidence="1 2">MTCC 11845</strain>
    </source>
</reference>
<organism evidence="1 2">
    <name type="scientific">Streptomyces amritsarensis</name>
    <dbReference type="NCBI Taxonomy" id="681158"/>
    <lineage>
        <taxon>Bacteria</taxon>
        <taxon>Bacillati</taxon>
        <taxon>Actinomycetota</taxon>
        <taxon>Actinomycetes</taxon>
        <taxon>Kitasatosporales</taxon>
        <taxon>Streptomycetaceae</taxon>
        <taxon>Streptomyces</taxon>
    </lineage>
</organism>
<protein>
    <recommendedName>
        <fullName evidence="3">Lipoprotein</fullName>
    </recommendedName>
</protein>
<evidence type="ECO:0000313" key="2">
    <source>
        <dbReference type="Proteomes" id="UP000187151"/>
    </source>
</evidence>
<accession>A0ABX3G153</accession>
<dbReference type="PROSITE" id="PS51257">
    <property type="entry name" value="PROKAR_LIPOPROTEIN"/>
    <property type="match status" value="1"/>
</dbReference>
<sequence length="147" mass="15700">MQNLARAVLVLFGLLVLAVACIAVSIEGSEPSVPLTEEDVIGTWQGDRGARLEVTADGRARLSDASGWRCFKDGQAGVFTGEGSWIMAQHSDEGPGILVKFTVDGAPATQCSDHFAIHRADTRDGGDVWARWLGTGSKEPYRRTPTG</sequence>
<gene>
    <name evidence="1" type="ORF">AVW11_18715</name>
</gene>
<dbReference type="Proteomes" id="UP000187151">
    <property type="component" value="Unassembled WGS sequence"/>
</dbReference>
<dbReference type="RefSeq" id="WP_076044823.1">
    <property type="nucleotide sequence ID" value="NZ_MQUR01000042.1"/>
</dbReference>
<evidence type="ECO:0008006" key="3">
    <source>
        <dbReference type="Google" id="ProtNLM"/>
    </source>
</evidence>
<proteinExistence type="predicted"/>
<dbReference type="EMBL" id="MQUR01000042">
    <property type="protein sequence ID" value="OLZ64456.1"/>
    <property type="molecule type" value="Genomic_DNA"/>
</dbReference>
<evidence type="ECO:0000313" key="1">
    <source>
        <dbReference type="EMBL" id="OLZ64456.1"/>
    </source>
</evidence>
<name>A0ABX3G153_9ACTN</name>
<keyword evidence="2" id="KW-1185">Reference proteome</keyword>